<sequence>MTLVSAVCGPPDLQCIKRNFSPQISRDNLEYKPQSLNHPPPERLNEIRYSSIPAWRGGEENPIISWKDNPLGGWQGCCEVPCKNSSLFCKYVTGAAIFDESSLPGLYTH</sequence>
<evidence type="ECO:0000313" key="2">
    <source>
        <dbReference type="Proteomes" id="UP001054945"/>
    </source>
</evidence>
<dbReference type="Proteomes" id="UP001054945">
    <property type="component" value="Unassembled WGS sequence"/>
</dbReference>
<name>A0AAV4U4V9_CAEEX</name>
<gene>
    <name evidence="1" type="ORF">CEXT_119761</name>
</gene>
<evidence type="ECO:0000313" key="1">
    <source>
        <dbReference type="EMBL" id="GIY52853.1"/>
    </source>
</evidence>
<protein>
    <submittedName>
        <fullName evidence="1">Uncharacterized protein</fullName>
    </submittedName>
</protein>
<reference evidence="1 2" key="1">
    <citation type="submission" date="2021-06" db="EMBL/GenBank/DDBJ databases">
        <title>Caerostris extrusa draft genome.</title>
        <authorList>
            <person name="Kono N."/>
            <person name="Arakawa K."/>
        </authorList>
    </citation>
    <scope>NUCLEOTIDE SEQUENCE [LARGE SCALE GENOMIC DNA]</scope>
</reference>
<comment type="caution">
    <text evidence="1">The sequence shown here is derived from an EMBL/GenBank/DDBJ whole genome shotgun (WGS) entry which is preliminary data.</text>
</comment>
<proteinExistence type="predicted"/>
<dbReference type="AlphaFoldDB" id="A0AAV4U4V9"/>
<accession>A0AAV4U4V9</accession>
<organism evidence="1 2">
    <name type="scientific">Caerostris extrusa</name>
    <name type="common">Bark spider</name>
    <name type="synonym">Caerostris bankana</name>
    <dbReference type="NCBI Taxonomy" id="172846"/>
    <lineage>
        <taxon>Eukaryota</taxon>
        <taxon>Metazoa</taxon>
        <taxon>Ecdysozoa</taxon>
        <taxon>Arthropoda</taxon>
        <taxon>Chelicerata</taxon>
        <taxon>Arachnida</taxon>
        <taxon>Araneae</taxon>
        <taxon>Araneomorphae</taxon>
        <taxon>Entelegynae</taxon>
        <taxon>Araneoidea</taxon>
        <taxon>Araneidae</taxon>
        <taxon>Caerostris</taxon>
    </lineage>
</organism>
<keyword evidence="2" id="KW-1185">Reference proteome</keyword>
<dbReference type="EMBL" id="BPLR01012301">
    <property type="protein sequence ID" value="GIY52853.1"/>
    <property type="molecule type" value="Genomic_DNA"/>
</dbReference>